<name>A0A8S0UZH5_OLEEU</name>
<dbReference type="InterPro" id="IPR003653">
    <property type="entry name" value="Peptidase_C48_C"/>
</dbReference>
<keyword evidence="3" id="KW-0378">Hydrolase</keyword>
<feature type="domain" description="Ubiquitin-like protease family profile" evidence="4">
    <location>
        <begin position="26"/>
        <end position="207"/>
    </location>
</feature>
<evidence type="ECO:0000256" key="2">
    <source>
        <dbReference type="ARBA" id="ARBA00022670"/>
    </source>
</evidence>
<keyword evidence="2 5" id="KW-0645">Protease</keyword>
<dbReference type="GO" id="GO:0006508">
    <property type="term" value="P:proteolysis"/>
    <property type="evidence" value="ECO:0007669"/>
    <property type="project" value="UniProtKB-KW"/>
</dbReference>
<evidence type="ECO:0000313" key="5">
    <source>
        <dbReference type="EMBL" id="CAA3022078.1"/>
    </source>
</evidence>
<dbReference type="EMBL" id="CACTIH010009063">
    <property type="protein sequence ID" value="CAA3022078.1"/>
    <property type="molecule type" value="Genomic_DNA"/>
</dbReference>
<evidence type="ECO:0000256" key="1">
    <source>
        <dbReference type="ARBA" id="ARBA00005234"/>
    </source>
</evidence>
<dbReference type="Gramene" id="OE9A082530T1">
    <property type="protein sequence ID" value="OE9A082530C1"/>
    <property type="gene ID" value="OE9A082530"/>
</dbReference>
<comment type="caution">
    <text evidence="5">The sequence shown here is derived from an EMBL/GenBank/DDBJ whole genome shotgun (WGS) entry which is preliminary data.</text>
</comment>
<gene>
    <name evidence="5" type="ORF">OLEA9_A082530</name>
</gene>
<evidence type="ECO:0000259" key="4">
    <source>
        <dbReference type="PROSITE" id="PS50600"/>
    </source>
</evidence>
<dbReference type="InterPro" id="IPR038765">
    <property type="entry name" value="Papain-like_cys_pep_sf"/>
</dbReference>
<evidence type="ECO:0000256" key="3">
    <source>
        <dbReference type="ARBA" id="ARBA00022801"/>
    </source>
</evidence>
<reference evidence="5 6" key="1">
    <citation type="submission" date="2019-12" db="EMBL/GenBank/DDBJ databases">
        <authorList>
            <person name="Alioto T."/>
            <person name="Alioto T."/>
            <person name="Gomez Garrido J."/>
        </authorList>
    </citation>
    <scope>NUCLEOTIDE SEQUENCE [LARGE SCALE GENOMIC DNA]</scope>
</reference>
<sequence>METVVGGIESEVETREIGREAVAGGIEMEAEAVGAVIETVLGNIEREMDVVDNDVGINERTRMYTKHVDMALHLLRARATKYPKSFGSLRAILDVQFNNLLTFTMLDLHERGDHFRIPVELMEHWIAVEEDFCKATICVYDPDKGCITNDQLKDDLKVAGIIVPLLLKEINIDLETDTLAIERSTKTTEQAISGDCGMYVVKYIEFLSINGPIEQVNDFYMNRWREKMAADIFAIDYEPCDLLVAEEDDLEGGNRSLKYVRLTDVYSATSPLVSASGSKKVKAARKPLLFTYTDRCDQLKEQQKISKIPRVILVYSRHYIRKERKPPFFEKLILNETQKVEGNGEEGMEGGIVWKKHRTVGGNEKMELRVDIIGLGTVDDQLGLGETQNYVK</sequence>
<dbReference type="Pfam" id="PF02902">
    <property type="entry name" value="Peptidase_C48"/>
    <property type="match status" value="1"/>
</dbReference>
<dbReference type="SUPFAM" id="SSF54001">
    <property type="entry name" value="Cysteine proteinases"/>
    <property type="match status" value="1"/>
</dbReference>
<evidence type="ECO:0000313" key="6">
    <source>
        <dbReference type="Proteomes" id="UP000594638"/>
    </source>
</evidence>
<dbReference type="AlphaFoldDB" id="A0A8S0UZH5"/>
<dbReference type="OrthoDB" id="1194492at2759"/>
<dbReference type="GO" id="GO:0008234">
    <property type="term" value="F:cysteine-type peptidase activity"/>
    <property type="evidence" value="ECO:0007669"/>
    <property type="project" value="InterPro"/>
</dbReference>
<accession>A0A8S0UZH5</accession>
<proteinExistence type="inferred from homology"/>
<dbReference type="Gene3D" id="3.40.395.10">
    <property type="entry name" value="Adenoviral Proteinase, Chain A"/>
    <property type="match status" value="1"/>
</dbReference>
<organism evidence="5 6">
    <name type="scientific">Olea europaea subsp. europaea</name>
    <dbReference type="NCBI Taxonomy" id="158383"/>
    <lineage>
        <taxon>Eukaryota</taxon>
        <taxon>Viridiplantae</taxon>
        <taxon>Streptophyta</taxon>
        <taxon>Embryophyta</taxon>
        <taxon>Tracheophyta</taxon>
        <taxon>Spermatophyta</taxon>
        <taxon>Magnoliopsida</taxon>
        <taxon>eudicotyledons</taxon>
        <taxon>Gunneridae</taxon>
        <taxon>Pentapetalae</taxon>
        <taxon>asterids</taxon>
        <taxon>lamiids</taxon>
        <taxon>Lamiales</taxon>
        <taxon>Oleaceae</taxon>
        <taxon>Oleeae</taxon>
        <taxon>Olea</taxon>
    </lineage>
</organism>
<dbReference type="Proteomes" id="UP000594638">
    <property type="component" value="Unassembled WGS sequence"/>
</dbReference>
<protein>
    <submittedName>
        <fullName evidence="5">Ubiquitin-like-specific protease 1A</fullName>
    </submittedName>
</protein>
<dbReference type="PROSITE" id="PS50600">
    <property type="entry name" value="ULP_PROTEASE"/>
    <property type="match status" value="1"/>
</dbReference>
<keyword evidence="6" id="KW-1185">Reference proteome</keyword>
<comment type="similarity">
    <text evidence="1">Belongs to the peptidase C48 family.</text>
</comment>